<protein>
    <submittedName>
        <fullName evidence="2">Uncharacterized protein</fullName>
    </submittedName>
</protein>
<gene>
    <name evidence="2" type="ORF">SAMN05660657_03701</name>
</gene>
<evidence type="ECO:0000313" key="3">
    <source>
        <dbReference type="Proteomes" id="UP000199546"/>
    </source>
</evidence>
<dbReference type="RefSeq" id="WP_217644796.1">
    <property type="nucleotide sequence ID" value="NZ_FPBA01000015.1"/>
</dbReference>
<dbReference type="Proteomes" id="UP000199546">
    <property type="component" value="Unassembled WGS sequence"/>
</dbReference>
<reference evidence="3" key="1">
    <citation type="submission" date="2016-10" db="EMBL/GenBank/DDBJ databases">
        <authorList>
            <person name="Varghese N."/>
            <person name="Submissions S."/>
        </authorList>
    </citation>
    <scope>NUCLEOTIDE SEQUENCE [LARGE SCALE GENOMIC DNA]</scope>
    <source>
        <strain evidence="3">DSM 46136</strain>
    </source>
</reference>
<dbReference type="EMBL" id="FPBA01000015">
    <property type="protein sequence ID" value="SFT88679.1"/>
    <property type="molecule type" value="Genomic_DNA"/>
</dbReference>
<evidence type="ECO:0000313" key="2">
    <source>
        <dbReference type="EMBL" id="SFT88679.1"/>
    </source>
</evidence>
<dbReference type="STRING" id="1296565.SAMN05660657_03701"/>
<organism evidence="2 3">
    <name type="scientific">Geodermatophilus amargosae</name>
    <dbReference type="NCBI Taxonomy" id="1296565"/>
    <lineage>
        <taxon>Bacteria</taxon>
        <taxon>Bacillati</taxon>
        <taxon>Actinomycetota</taxon>
        <taxon>Actinomycetes</taxon>
        <taxon>Geodermatophilales</taxon>
        <taxon>Geodermatophilaceae</taxon>
        <taxon>Geodermatophilus</taxon>
    </lineage>
</organism>
<keyword evidence="3" id="KW-1185">Reference proteome</keyword>
<feature type="region of interest" description="Disordered" evidence="1">
    <location>
        <begin position="1"/>
        <end position="35"/>
    </location>
</feature>
<accession>A0A1I7BND7</accession>
<dbReference type="AlphaFoldDB" id="A0A1I7BND7"/>
<sequence length="78" mass="8604">MRPGPGEQRDVGDVDDGAQDPDREDERESSWTPKTIVGAAVPIHFATAMVIDWPRGPPRPTNIAMNSPDMSRFCRNAL</sequence>
<evidence type="ECO:0000256" key="1">
    <source>
        <dbReference type="SAM" id="MobiDB-lite"/>
    </source>
</evidence>
<proteinExistence type="predicted"/>
<feature type="compositionally biased region" description="Basic and acidic residues" evidence="1">
    <location>
        <begin position="20"/>
        <end position="29"/>
    </location>
</feature>
<name>A0A1I7BND7_9ACTN</name>